<dbReference type="InterPro" id="IPR012336">
    <property type="entry name" value="Thioredoxin-like_fold"/>
</dbReference>
<dbReference type="EMBL" id="JADGKB010000020">
    <property type="protein sequence ID" value="KAJ3259168.1"/>
    <property type="molecule type" value="Genomic_DNA"/>
</dbReference>
<organism evidence="2 4">
    <name type="scientific">Boothiomyces macroporosus</name>
    <dbReference type="NCBI Taxonomy" id="261099"/>
    <lineage>
        <taxon>Eukaryota</taxon>
        <taxon>Fungi</taxon>
        <taxon>Fungi incertae sedis</taxon>
        <taxon>Chytridiomycota</taxon>
        <taxon>Chytridiomycota incertae sedis</taxon>
        <taxon>Chytridiomycetes</taxon>
        <taxon>Rhizophydiales</taxon>
        <taxon>Terramycetaceae</taxon>
        <taxon>Boothiomyces</taxon>
    </lineage>
</organism>
<dbReference type="AlphaFoldDB" id="A0AAD5UMY9"/>
<comment type="caution">
    <text evidence="2">The sequence shown here is derived from an EMBL/GenBank/DDBJ whole genome shotgun (WGS) entry which is preliminary data.</text>
</comment>
<keyword evidence="4" id="KW-1185">Reference proteome</keyword>
<dbReference type="Proteomes" id="UP001210925">
    <property type="component" value="Unassembled WGS sequence"/>
</dbReference>
<reference evidence="2" key="1">
    <citation type="submission" date="2020-05" db="EMBL/GenBank/DDBJ databases">
        <title>Phylogenomic resolution of chytrid fungi.</title>
        <authorList>
            <person name="Stajich J.E."/>
            <person name="Amses K."/>
            <person name="Simmons R."/>
            <person name="Seto K."/>
            <person name="Myers J."/>
            <person name="Bonds A."/>
            <person name="Quandt C.A."/>
            <person name="Barry K."/>
            <person name="Liu P."/>
            <person name="Grigoriev I."/>
            <person name="Longcore J.E."/>
            <person name="James T.Y."/>
        </authorList>
    </citation>
    <scope>NUCLEOTIDE SEQUENCE</scope>
    <source>
        <strain evidence="2">PLAUS21</strain>
    </source>
</reference>
<dbReference type="PANTHER" id="PTHR33875">
    <property type="entry name" value="OS09G0542200 PROTEIN"/>
    <property type="match status" value="1"/>
</dbReference>
<proteinExistence type="predicted"/>
<dbReference type="SUPFAM" id="SSF52833">
    <property type="entry name" value="Thioredoxin-like"/>
    <property type="match status" value="1"/>
</dbReference>
<dbReference type="PANTHER" id="PTHR33875:SF2">
    <property type="entry name" value="ACR183CP"/>
    <property type="match status" value="1"/>
</dbReference>
<dbReference type="InterPro" id="IPR036249">
    <property type="entry name" value="Thioredoxin-like_sf"/>
</dbReference>
<protein>
    <recommendedName>
        <fullName evidence="1">Thioredoxin-like fold domain-containing protein</fullName>
    </recommendedName>
</protein>
<feature type="domain" description="Thioredoxin-like fold" evidence="1">
    <location>
        <begin position="10"/>
        <end position="172"/>
    </location>
</feature>
<dbReference type="Pfam" id="PF13462">
    <property type="entry name" value="Thioredoxin_4"/>
    <property type="match status" value="1"/>
</dbReference>
<sequence length="194" mass="22504">MTRHFINTGSNNVLEVYLDFVCPYSRKTFDKINQIILPHLKTTDLKLEMTFRNHVQPWHPQSTLVHEASLAVEKLAPEKFLAFAQVLFDNQESFFDTAIDSKTRNEIYNDLAELAAQFVNKEEFLNLLRIDTSTKHNNGNQVTAEFKRHLKISRHNHVHVSPTWIINGLINDDISSGWSLDDWKKLLSTLTNNE</sequence>
<dbReference type="CDD" id="cd02972">
    <property type="entry name" value="DsbA_family"/>
    <property type="match status" value="1"/>
</dbReference>
<name>A0AAD5UMY9_9FUNG</name>
<dbReference type="EMBL" id="JADGKB010000020">
    <property type="protein sequence ID" value="KAJ3259188.1"/>
    <property type="molecule type" value="Genomic_DNA"/>
</dbReference>
<evidence type="ECO:0000259" key="1">
    <source>
        <dbReference type="Pfam" id="PF13462"/>
    </source>
</evidence>
<evidence type="ECO:0000313" key="4">
    <source>
        <dbReference type="Proteomes" id="UP001210925"/>
    </source>
</evidence>
<accession>A0AAD5UMY9</accession>
<gene>
    <name evidence="2" type="ORF">HK103_002815</name>
    <name evidence="3" type="ORF">HK103_002835</name>
</gene>
<evidence type="ECO:0000313" key="2">
    <source>
        <dbReference type="EMBL" id="KAJ3259168.1"/>
    </source>
</evidence>
<dbReference type="Gene3D" id="3.40.30.10">
    <property type="entry name" value="Glutaredoxin"/>
    <property type="match status" value="1"/>
</dbReference>
<evidence type="ECO:0000313" key="3">
    <source>
        <dbReference type="EMBL" id="KAJ3259188.1"/>
    </source>
</evidence>